<dbReference type="Proteomes" id="UP000281406">
    <property type="component" value="Unassembled WGS sequence"/>
</dbReference>
<evidence type="ECO:0000256" key="1">
    <source>
        <dbReference type="SAM" id="MobiDB-lite"/>
    </source>
</evidence>
<dbReference type="EMBL" id="RJVU01015164">
    <property type="protein sequence ID" value="ROL52546.1"/>
    <property type="molecule type" value="Genomic_DNA"/>
</dbReference>
<evidence type="ECO:0000313" key="4">
    <source>
        <dbReference type="Proteomes" id="UP000281406"/>
    </source>
</evidence>
<reference evidence="3 4" key="1">
    <citation type="submission" date="2018-10" db="EMBL/GenBank/DDBJ databases">
        <title>Genome assembly for a Yunnan-Guizhou Plateau 3E fish, Anabarilius grahami (Regan), and its evolutionary and genetic applications.</title>
        <authorList>
            <person name="Jiang W."/>
        </authorList>
    </citation>
    <scope>NUCLEOTIDE SEQUENCE [LARGE SCALE GENOMIC DNA]</scope>
    <source>
        <strain evidence="3">AG-KIZ</strain>
        <tissue evidence="3">Muscle</tissue>
    </source>
</reference>
<feature type="compositionally biased region" description="Acidic residues" evidence="1">
    <location>
        <begin position="61"/>
        <end position="85"/>
    </location>
</feature>
<sequence length="295" mass="33761">MRGNSFCAEVDKISRHIAYYFSALKNSVVYEPPLQEKKMQRRLTTRQALEIILSEVNPCDSDGEDIELQPDSDSELSDLSSDEETAPQPKKRARLGTDLTETAKDGTVWREEQVFPTTAATLMAYAPKRKKTVYILSSMHSVIQTDNTTKRKPNTVTLYNTTKCGVDVMDQMVQEYTVRTGTRHWPVAVFYNMIDMAALNAHVLYQACIGRQERRVDFLVELARELANSHTCAKKARKEQLLRTQPSTPSPGKRAMCQVKHQCKNNHATVRCVHCYRYTCGKCRREIPWQCQDCE</sequence>
<dbReference type="InterPro" id="IPR029526">
    <property type="entry name" value="PGBD"/>
</dbReference>
<proteinExistence type="predicted"/>
<keyword evidence="4" id="KW-1185">Reference proteome</keyword>
<evidence type="ECO:0000313" key="3">
    <source>
        <dbReference type="EMBL" id="ROL52546.1"/>
    </source>
</evidence>
<feature type="domain" description="PiggyBac transposable element-derived protein" evidence="2">
    <location>
        <begin position="94"/>
        <end position="202"/>
    </location>
</feature>
<dbReference type="OrthoDB" id="5985989at2759"/>
<dbReference type="PANTHER" id="PTHR46599:SF6">
    <property type="entry name" value="DUAL SPECIFICITY PHOSPHATASE 26"/>
    <property type="match status" value="1"/>
</dbReference>
<feature type="region of interest" description="Disordered" evidence="1">
    <location>
        <begin position="58"/>
        <end position="98"/>
    </location>
</feature>
<comment type="caution">
    <text evidence="3">The sequence shown here is derived from an EMBL/GenBank/DDBJ whole genome shotgun (WGS) entry which is preliminary data.</text>
</comment>
<dbReference type="AlphaFoldDB" id="A0A3N0Z1W4"/>
<evidence type="ECO:0000259" key="2">
    <source>
        <dbReference type="Pfam" id="PF13843"/>
    </source>
</evidence>
<gene>
    <name evidence="3" type="ORF">DPX16_11651</name>
</gene>
<dbReference type="Pfam" id="PF13843">
    <property type="entry name" value="DDE_Tnp_1_7"/>
    <property type="match status" value="1"/>
</dbReference>
<accession>A0A3N0Z1W4</accession>
<organism evidence="3 4">
    <name type="scientific">Anabarilius grahami</name>
    <name type="common">Kanglang fish</name>
    <name type="synonym">Barilius grahami</name>
    <dbReference type="NCBI Taxonomy" id="495550"/>
    <lineage>
        <taxon>Eukaryota</taxon>
        <taxon>Metazoa</taxon>
        <taxon>Chordata</taxon>
        <taxon>Craniata</taxon>
        <taxon>Vertebrata</taxon>
        <taxon>Euteleostomi</taxon>
        <taxon>Actinopterygii</taxon>
        <taxon>Neopterygii</taxon>
        <taxon>Teleostei</taxon>
        <taxon>Ostariophysi</taxon>
        <taxon>Cypriniformes</taxon>
        <taxon>Xenocyprididae</taxon>
        <taxon>Xenocypridinae</taxon>
        <taxon>Xenocypridinae incertae sedis</taxon>
        <taxon>Anabarilius</taxon>
    </lineage>
</organism>
<dbReference type="PANTHER" id="PTHR46599">
    <property type="entry name" value="PIGGYBAC TRANSPOSABLE ELEMENT-DERIVED PROTEIN 4"/>
    <property type="match status" value="1"/>
</dbReference>
<protein>
    <recommendedName>
        <fullName evidence="2">PiggyBac transposable element-derived protein domain-containing protein</fullName>
    </recommendedName>
</protein>
<name>A0A3N0Z1W4_ANAGA</name>